<dbReference type="EMBL" id="VZRP01021844">
    <property type="protein sequence ID" value="NWV71724.1"/>
    <property type="molecule type" value="Genomic_DNA"/>
</dbReference>
<reference evidence="3 4" key="1">
    <citation type="submission" date="2019-09" db="EMBL/GenBank/DDBJ databases">
        <title>Bird 10,000 Genomes (B10K) Project - Family phase.</title>
        <authorList>
            <person name="Zhang G."/>
        </authorList>
    </citation>
    <scope>NUCLEOTIDE SEQUENCE [LARGE SCALE GENOMIC DNA]</scope>
    <source>
        <strain evidence="3">B10K-DU-029-44</strain>
        <tissue evidence="3">Heart</tissue>
    </source>
</reference>
<organism evidence="3 4">
    <name type="scientific">Malurus elegans</name>
    <name type="common">Red-winged fairywren</name>
    <dbReference type="NCBI Taxonomy" id="720584"/>
    <lineage>
        <taxon>Eukaryota</taxon>
        <taxon>Metazoa</taxon>
        <taxon>Chordata</taxon>
        <taxon>Craniata</taxon>
        <taxon>Vertebrata</taxon>
        <taxon>Euteleostomi</taxon>
        <taxon>Archelosauria</taxon>
        <taxon>Archosauria</taxon>
        <taxon>Dinosauria</taxon>
        <taxon>Saurischia</taxon>
        <taxon>Theropoda</taxon>
        <taxon>Coelurosauria</taxon>
        <taxon>Aves</taxon>
        <taxon>Neognathae</taxon>
        <taxon>Neoaves</taxon>
        <taxon>Telluraves</taxon>
        <taxon>Australaves</taxon>
        <taxon>Passeriformes</taxon>
        <taxon>Meliphagoidea</taxon>
        <taxon>Maluridae</taxon>
        <taxon>Malurus</taxon>
    </lineage>
</organism>
<sequence length="127" mass="14079">LDLIHNGADIELADYIKACANLSSEQYKTELIATAISQPFQAAKVAVKCFAFREEGHVVKQCPKGQKTNRKPNKPCPRCQKGFYWSNKCCSKYNRNGNLLQNQGNSNRGMRASAPQPNGTQSSQTPM</sequence>
<keyword evidence="1" id="KW-0449">Lipoprotein</keyword>
<proteinExistence type="predicted"/>
<feature type="non-terminal residue" evidence="3">
    <location>
        <position position="127"/>
    </location>
</feature>
<feature type="region of interest" description="Disordered" evidence="2">
    <location>
        <begin position="100"/>
        <end position="127"/>
    </location>
</feature>
<dbReference type="PANTHER" id="PTHR40389:SF2">
    <property type="entry name" value="ENDOGENOUS RETROVIRUS GROUP K MEMBER 24 GAG POLYPROTEIN-RELATED"/>
    <property type="match status" value="1"/>
</dbReference>
<evidence type="ECO:0000313" key="3">
    <source>
        <dbReference type="EMBL" id="NWV71724.1"/>
    </source>
</evidence>
<dbReference type="GO" id="GO:0003676">
    <property type="term" value="F:nucleic acid binding"/>
    <property type="evidence" value="ECO:0007669"/>
    <property type="project" value="InterPro"/>
</dbReference>
<accession>A0A7K6H8M3</accession>
<dbReference type="GO" id="GO:0008270">
    <property type="term" value="F:zinc ion binding"/>
    <property type="evidence" value="ECO:0007669"/>
    <property type="project" value="InterPro"/>
</dbReference>
<evidence type="ECO:0000313" key="4">
    <source>
        <dbReference type="Proteomes" id="UP000564407"/>
    </source>
</evidence>
<dbReference type="SUPFAM" id="SSF57756">
    <property type="entry name" value="Retrovirus zinc finger-like domains"/>
    <property type="match status" value="1"/>
</dbReference>
<name>A0A7K6H8M3_9PASS</name>
<gene>
    <name evidence="3" type="primary">Ervk19_2</name>
    <name evidence="3" type="ORF">MALELE_R15410</name>
</gene>
<evidence type="ECO:0000256" key="1">
    <source>
        <dbReference type="ARBA" id="ARBA00022707"/>
    </source>
</evidence>
<dbReference type="InterPro" id="IPR036875">
    <property type="entry name" value="Znf_CCHC_sf"/>
</dbReference>
<feature type="compositionally biased region" description="Polar residues" evidence="2">
    <location>
        <begin position="115"/>
        <end position="127"/>
    </location>
</feature>
<protein>
    <submittedName>
        <fullName evidence="3">GAK19 protein</fullName>
    </submittedName>
</protein>
<comment type="caution">
    <text evidence="3">The sequence shown here is derived from an EMBL/GenBank/DDBJ whole genome shotgun (WGS) entry which is preliminary data.</text>
</comment>
<evidence type="ECO:0000256" key="2">
    <source>
        <dbReference type="SAM" id="MobiDB-lite"/>
    </source>
</evidence>
<dbReference type="Proteomes" id="UP000564407">
    <property type="component" value="Unassembled WGS sequence"/>
</dbReference>
<keyword evidence="1" id="KW-0519">Myristate</keyword>
<dbReference type="PANTHER" id="PTHR40389">
    <property type="entry name" value="ENDOGENOUS RETROVIRUS GROUP K MEMBER 24 GAG POLYPROTEIN-RELATED"/>
    <property type="match status" value="1"/>
</dbReference>
<dbReference type="AlphaFoldDB" id="A0A7K6H8M3"/>
<dbReference type="InterPro" id="IPR050195">
    <property type="entry name" value="Primate_lentivir_Gag_pol-like"/>
</dbReference>
<keyword evidence="4" id="KW-1185">Reference proteome</keyword>
<dbReference type="Gene3D" id="4.10.60.10">
    <property type="entry name" value="Zinc finger, CCHC-type"/>
    <property type="match status" value="1"/>
</dbReference>
<feature type="non-terminal residue" evidence="3">
    <location>
        <position position="1"/>
    </location>
</feature>